<organism evidence="1 2">
    <name type="scientific">Plakobranchus ocellatus</name>
    <dbReference type="NCBI Taxonomy" id="259542"/>
    <lineage>
        <taxon>Eukaryota</taxon>
        <taxon>Metazoa</taxon>
        <taxon>Spiralia</taxon>
        <taxon>Lophotrochozoa</taxon>
        <taxon>Mollusca</taxon>
        <taxon>Gastropoda</taxon>
        <taxon>Heterobranchia</taxon>
        <taxon>Euthyneura</taxon>
        <taxon>Panpulmonata</taxon>
        <taxon>Sacoglossa</taxon>
        <taxon>Placobranchoidea</taxon>
        <taxon>Plakobranchidae</taxon>
        <taxon>Plakobranchus</taxon>
    </lineage>
</organism>
<accession>A0AAV4AL55</accession>
<dbReference type="EMBL" id="BLXT01003854">
    <property type="protein sequence ID" value="GFO07306.1"/>
    <property type="molecule type" value="Genomic_DNA"/>
</dbReference>
<reference evidence="1 2" key="1">
    <citation type="journal article" date="2021" name="Elife">
        <title>Chloroplast acquisition without the gene transfer in kleptoplastic sea slugs, Plakobranchus ocellatus.</title>
        <authorList>
            <person name="Maeda T."/>
            <person name="Takahashi S."/>
            <person name="Yoshida T."/>
            <person name="Shimamura S."/>
            <person name="Takaki Y."/>
            <person name="Nagai Y."/>
            <person name="Toyoda A."/>
            <person name="Suzuki Y."/>
            <person name="Arimoto A."/>
            <person name="Ishii H."/>
            <person name="Satoh N."/>
            <person name="Nishiyama T."/>
            <person name="Hasebe M."/>
            <person name="Maruyama T."/>
            <person name="Minagawa J."/>
            <person name="Obokata J."/>
            <person name="Shigenobu S."/>
        </authorList>
    </citation>
    <scope>NUCLEOTIDE SEQUENCE [LARGE SCALE GENOMIC DNA]</scope>
</reference>
<proteinExistence type="predicted"/>
<gene>
    <name evidence="1" type="ORF">PoB_003381100</name>
</gene>
<evidence type="ECO:0000313" key="2">
    <source>
        <dbReference type="Proteomes" id="UP000735302"/>
    </source>
</evidence>
<evidence type="ECO:0000313" key="1">
    <source>
        <dbReference type="EMBL" id="GFO07306.1"/>
    </source>
</evidence>
<protein>
    <submittedName>
        <fullName evidence="1">Uncharacterized protein</fullName>
    </submittedName>
</protein>
<keyword evidence="2" id="KW-1185">Reference proteome</keyword>
<name>A0AAV4AL55_9GAST</name>
<sequence length="75" mass="8078">MPRAASGVVVTDLGYLSDGSLVFSLTGAPKCWLRYDVGRDLALILSELQAAAGVNSVECQELAIIKHYFKSSMLM</sequence>
<dbReference type="Proteomes" id="UP000735302">
    <property type="component" value="Unassembled WGS sequence"/>
</dbReference>
<dbReference type="AlphaFoldDB" id="A0AAV4AL55"/>
<comment type="caution">
    <text evidence="1">The sequence shown here is derived from an EMBL/GenBank/DDBJ whole genome shotgun (WGS) entry which is preliminary data.</text>
</comment>